<dbReference type="GO" id="GO:0043916">
    <property type="term" value="F:DNA-7-methylguanine glycosylase activity"/>
    <property type="evidence" value="ECO:0007669"/>
    <property type="project" value="TreeGrafter"/>
</dbReference>
<dbReference type="RefSeq" id="WP_157586014.1">
    <property type="nucleotide sequence ID" value="NZ_WPIN01000005.1"/>
</dbReference>
<comment type="catalytic activity">
    <reaction evidence="1">
        <text>Hydrolysis of alkylated DNA, releasing 3-methyladenine, 3-methylguanine, 7-methylguanine and 7-methyladenine.</text>
        <dbReference type="EC" id="3.2.2.21"/>
    </reaction>
</comment>
<dbReference type="EMBL" id="WPIN01000005">
    <property type="protein sequence ID" value="MVM31372.1"/>
    <property type="molecule type" value="Genomic_DNA"/>
</dbReference>
<dbReference type="GO" id="GO:0008725">
    <property type="term" value="F:DNA-3-methyladenine glycosylase activity"/>
    <property type="evidence" value="ECO:0007669"/>
    <property type="project" value="TreeGrafter"/>
</dbReference>
<gene>
    <name evidence="6" type="ORF">GO755_15110</name>
</gene>
<organism evidence="6 7">
    <name type="scientific">Spirosoma arboris</name>
    <dbReference type="NCBI Taxonomy" id="2682092"/>
    <lineage>
        <taxon>Bacteria</taxon>
        <taxon>Pseudomonadati</taxon>
        <taxon>Bacteroidota</taxon>
        <taxon>Cytophagia</taxon>
        <taxon>Cytophagales</taxon>
        <taxon>Cytophagaceae</taxon>
        <taxon>Spirosoma</taxon>
    </lineage>
</organism>
<dbReference type="Gene3D" id="1.10.340.30">
    <property type="entry name" value="Hypothetical protein, domain 2"/>
    <property type="match status" value="1"/>
</dbReference>
<sequence length="233" mass="26932">MTKNTVKFLYKKYLVKSTTLASETTPITFNLENYHELCEHLASQDDDLKAILDAHSYPPMWTRENTFETLVHIILEQQVSLASALATLNKLKEKTTEITPDAVLQLSDEEMRACFVSRQKMGYLRGLAQAITNGEINLEELAKLTNDEVRERLIWLKGIGNWTIDVYLMFTLQRADIFPIGDLAAVNALKRLKQLAPSTTREEILEISERWEPFRSVACMMLWHYYLSNTKRK</sequence>
<accession>A0A7K1SC21</accession>
<dbReference type="GO" id="GO:0005737">
    <property type="term" value="C:cytoplasm"/>
    <property type="evidence" value="ECO:0007669"/>
    <property type="project" value="TreeGrafter"/>
</dbReference>
<dbReference type="GO" id="GO:0032131">
    <property type="term" value="F:alkylated DNA binding"/>
    <property type="evidence" value="ECO:0007669"/>
    <property type="project" value="TreeGrafter"/>
</dbReference>
<evidence type="ECO:0000256" key="2">
    <source>
        <dbReference type="ARBA" id="ARBA00012000"/>
    </source>
</evidence>
<dbReference type="GO" id="GO:0006285">
    <property type="term" value="P:base-excision repair, AP site formation"/>
    <property type="evidence" value="ECO:0007669"/>
    <property type="project" value="TreeGrafter"/>
</dbReference>
<dbReference type="InterPro" id="IPR003265">
    <property type="entry name" value="HhH-GPD_domain"/>
</dbReference>
<name>A0A7K1SC21_9BACT</name>
<proteinExistence type="predicted"/>
<dbReference type="PANTHER" id="PTHR43003:SF5">
    <property type="entry name" value="DNA-3-METHYLADENINE GLYCOSYLASE"/>
    <property type="match status" value="1"/>
</dbReference>
<evidence type="ECO:0000256" key="4">
    <source>
        <dbReference type="ARBA" id="ARBA00023204"/>
    </source>
</evidence>
<reference evidence="6 7" key="1">
    <citation type="submission" date="2019-12" db="EMBL/GenBank/DDBJ databases">
        <title>Spirosoma sp. HMF4905 genome sequencing and assembly.</title>
        <authorList>
            <person name="Kang H."/>
            <person name="Cha I."/>
            <person name="Kim H."/>
            <person name="Joh K."/>
        </authorList>
    </citation>
    <scope>NUCLEOTIDE SEQUENCE [LARGE SCALE GENOMIC DNA]</scope>
    <source>
        <strain evidence="6 7">HMF4905</strain>
    </source>
</reference>
<comment type="caution">
    <text evidence="6">The sequence shown here is derived from an EMBL/GenBank/DDBJ whole genome shotgun (WGS) entry which is preliminary data.</text>
</comment>
<dbReference type="Proteomes" id="UP000436006">
    <property type="component" value="Unassembled WGS sequence"/>
</dbReference>
<dbReference type="GO" id="GO:0006307">
    <property type="term" value="P:DNA alkylation repair"/>
    <property type="evidence" value="ECO:0007669"/>
    <property type="project" value="TreeGrafter"/>
</dbReference>
<evidence type="ECO:0000313" key="7">
    <source>
        <dbReference type="Proteomes" id="UP000436006"/>
    </source>
</evidence>
<dbReference type="SMART" id="SM00478">
    <property type="entry name" value="ENDO3c"/>
    <property type="match status" value="1"/>
</dbReference>
<dbReference type="CDD" id="cd00056">
    <property type="entry name" value="ENDO3c"/>
    <property type="match status" value="1"/>
</dbReference>
<dbReference type="Gene3D" id="1.10.1670.40">
    <property type="match status" value="1"/>
</dbReference>
<keyword evidence="4" id="KW-0234">DNA repair</keyword>
<protein>
    <recommendedName>
        <fullName evidence="2">DNA-3-methyladenine glycosylase II</fullName>
        <ecNumber evidence="2">3.2.2.21</ecNumber>
    </recommendedName>
</protein>
<dbReference type="EC" id="3.2.2.21" evidence="2"/>
<evidence type="ECO:0000256" key="3">
    <source>
        <dbReference type="ARBA" id="ARBA00022763"/>
    </source>
</evidence>
<dbReference type="InterPro" id="IPR051912">
    <property type="entry name" value="Alkylbase_DNA_Glycosylase/TA"/>
</dbReference>
<evidence type="ECO:0000256" key="1">
    <source>
        <dbReference type="ARBA" id="ARBA00000086"/>
    </source>
</evidence>
<keyword evidence="7" id="KW-1185">Reference proteome</keyword>
<dbReference type="AlphaFoldDB" id="A0A7K1SC21"/>
<dbReference type="GO" id="GO:0032993">
    <property type="term" value="C:protein-DNA complex"/>
    <property type="evidence" value="ECO:0007669"/>
    <property type="project" value="TreeGrafter"/>
</dbReference>
<keyword evidence="3" id="KW-0227">DNA damage</keyword>
<evidence type="ECO:0000313" key="6">
    <source>
        <dbReference type="EMBL" id="MVM31372.1"/>
    </source>
</evidence>
<dbReference type="PANTHER" id="PTHR43003">
    <property type="entry name" value="DNA-3-METHYLADENINE GLYCOSYLASE"/>
    <property type="match status" value="1"/>
</dbReference>
<dbReference type="Pfam" id="PF00730">
    <property type="entry name" value="HhH-GPD"/>
    <property type="match status" value="1"/>
</dbReference>
<dbReference type="InterPro" id="IPR011257">
    <property type="entry name" value="DNA_glycosylase"/>
</dbReference>
<feature type="domain" description="HhH-GPD" evidence="5">
    <location>
        <begin position="75"/>
        <end position="227"/>
    </location>
</feature>
<dbReference type="SUPFAM" id="SSF48150">
    <property type="entry name" value="DNA-glycosylase"/>
    <property type="match status" value="1"/>
</dbReference>
<evidence type="ECO:0000259" key="5">
    <source>
        <dbReference type="SMART" id="SM00478"/>
    </source>
</evidence>